<protein>
    <submittedName>
        <fullName evidence="2">ORF50</fullName>
    </submittedName>
</protein>
<keyword evidence="1" id="KW-1133">Transmembrane helix</keyword>
<organism evidence="2 3">
    <name type="scientific">Turkey adenovirus 1</name>
    <dbReference type="NCBI Taxonomy" id="878329"/>
    <lineage>
        <taxon>Viruses</taxon>
        <taxon>Varidnaviria</taxon>
        <taxon>Bamfordvirae</taxon>
        <taxon>Preplasmiviricota</taxon>
        <taxon>Polisuviricotina</taxon>
        <taxon>Pharingeaviricetes</taxon>
        <taxon>Rowavirales</taxon>
        <taxon>Adenoviridae</taxon>
        <taxon>Aviadenovirus</taxon>
        <taxon>Aviadenovirus gallopavoprimum</taxon>
        <taxon>Turkey aviadenovirus B</taxon>
    </lineage>
</organism>
<evidence type="ECO:0000313" key="3">
    <source>
        <dbReference type="Proteomes" id="UP000110521"/>
    </source>
</evidence>
<dbReference type="Proteomes" id="UP000110521">
    <property type="component" value="Segment"/>
</dbReference>
<dbReference type="GeneID" id="9797268"/>
<dbReference type="KEGG" id="vg:9797268"/>
<reference evidence="2 3" key="1">
    <citation type="journal article" date="2010" name="Virus Res.">
        <title>The first complete genome sequence of a non-chicken aviadenovirus, proposed to be turkey adenovirus 1.</title>
        <authorList>
            <person name="Kajan G.L."/>
            <person name="Stefancsik R."/>
            <person name="Ursu K."/>
            <person name="Palya V."/>
            <person name="Benko M."/>
        </authorList>
    </citation>
    <scope>NUCLEOTIDE SEQUENCE [LARGE SCALE GENOMIC DNA]</scope>
    <source>
        <strain evidence="2 3">D90/2</strain>
    </source>
</reference>
<evidence type="ECO:0000313" key="2">
    <source>
        <dbReference type="EMBL" id="ADM53818.1"/>
    </source>
</evidence>
<dbReference type="RefSeq" id="YP_003933606.1">
    <property type="nucleotide sequence ID" value="NC_014564.2"/>
</dbReference>
<evidence type="ECO:0000256" key="1">
    <source>
        <dbReference type="SAM" id="Phobius"/>
    </source>
</evidence>
<keyword evidence="3" id="KW-1185">Reference proteome</keyword>
<accession>E0YC85</accession>
<keyword evidence="1" id="KW-0472">Membrane</keyword>
<feature type="transmembrane region" description="Helical" evidence="1">
    <location>
        <begin position="84"/>
        <end position="109"/>
    </location>
</feature>
<dbReference type="EMBL" id="GU936707">
    <property type="protein sequence ID" value="ADM53818.1"/>
    <property type="molecule type" value="Genomic_DNA"/>
</dbReference>
<sequence>MNPFPKDLTCRASNNVSAETVTVPLVPPDGLGPHHRSRWIGISAAVILLLAVTLYLLGTYAFLNRRPDYAPSNHRPDLISIPRKSLLAVFLITLVIVLAVIITLSVLLLTRKYPPLRPP</sequence>
<feature type="transmembrane region" description="Helical" evidence="1">
    <location>
        <begin position="39"/>
        <end position="63"/>
    </location>
</feature>
<keyword evidence="1" id="KW-0812">Transmembrane</keyword>
<proteinExistence type="predicted"/>
<name>E0YC85_9ADEN</name>